<dbReference type="SUPFAM" id="SSF53098">
    <property type="entry name" value="Ribonuclease H-like"/>
    <property type="match status" value="1"/>
</dbReference>
<proteinExistence type="predicted"/>
<sequence>MGYYKDDAQISGSVRDMVLNDQWWRNVDFVLKITTPIHDMIRLADTDTPCLHLIYEMWDSMIEQVKKDIYKFEGKQLDEVSDLYSVIHDILIARWTKGNNPLHCLAHFLNPRYYSKHWLDGGAGRVPPHKDREVSKMRLSYFKKFFLIPQEFAEVKEEYAKFSSCTQEFNNHDSIDDRWTSSPHTWWTNYGQDAPLLMNLAMKLLTQPTSSSCCERNWSTYNFIHSVKRNVLTPQRAEDLVFLHSNLRHLSRKIEAYKTGETRMWDVGGDSFESLSVVGILEVANLSLDKPERQAVSFGDVDVDVVVEE</sequence>
<dbReference type="GO" id="GO:0046983">
    <property type="term" value="F:protein dimerization activity"/>
    <property type="evidence" value="ECO:0007669"/>
    <property type="project" value="InterPro"/>
</dbReference>
<dbReference type="PANTHER" id="PTHR32166:SF81">
    <property type="entry name" value="OS06G0658400 PROTEIN"/>
    <property type="match status" value="1"/>
</dbReference>
<dbReference type="PANTHER" id="PTHR32166">
    <property type="entry name" value="OSJNBA0013A04.12 PROTEIN"/>
    <property type="match status" value="1"/>
</dbReference>
<accession>A0AAV5D944</accession>
<dbReference type="Proteomes" id="UP001054889">
    <property type="component" value="Unassembled WGS sequence"/>
</dbReference>
<dbReference type="InterPro" id="IPR012337">
    <property type="entry name" value="RNaseH-like_sf"/>
</dbReference>
<evidence type="ECO:0000313" key="2">
    <source>
        <dbReference type="EMBL" id="GJN06963.1"/>
    </source>
</evidence>
<comment type="caution">
    <text evidence="2">The sequence shown here is derived from an EMBL/GenBank/DDBJ whole genome shotgun (WGS) entry which is preliminary data.</text>
</comment>
<dbReference type="InterPro" id="IPR008906">
    <property type="entry name" value="HATC_C_dom"/>
</dbReference>
<reference evidence="2" key="2">
    <citation type="submission" date="2021-12" db="EMBL/GenBank/DDBJ databases">
        <title>Resequencing data analysis of finger millet.</title>
        <authorList>
            <person name="Hatakeyama M."/>
            <person name="Aluri S."/>
            <person name="Balachadran M.T."/>
            <person name="Sivarajan S.R."/>
            <person name="Poveda L."/>
            <person name="Shimizu-Inatsugi R."/>
            <person name="Schlapbach R."/>
            <person name="Sreeman S.M."/>
            <person name="Shimizu K.K."/>
        </authorList>
    </citation>
    <scope>NUCLEOTIDE SEQUENCE</scope>
</reference>
<evidence type="ECO:0000313" key="3">
    <source>
        <dbReference type="Proteomes" id="UP001054889"/>
    </source>
</evidence>
<organism evidence="2 3">
    <name type="scientific">Eleusine coracana subsp. coracana</name>
    <dbReference type="NCBI Taxonomy" id="191504"/>
    <lineage>
        <taxon>Eukaryota</taxon>
        <taxon>Viridiplantae</taxon>
        <taxon>Streptophyta</taxon>
        <taxon>Embryophyta</taxon>
        <taxon>Tracheophyta</taxon>
        <taxon>Spermatophyta</taxon>
        <taxon>Magnoliopsida</taxon>
        <taxon>Liliopsida</taxon>
        <taxon>Poales</taxon>
        <taxon>Poaceae</taxon>
        <taxon>PACMAD clade</taxon>
        <taxon>Chloridoideae</taxon>
        <taxon>Cynodonteae</taxon>
        <taxon>Eleusininae</taxon>
        <taxon>Eleusine</taxon>
    </lineage>
</organism>
<dbReference type="AlphaFoldDB" id="A0AAV5D944"/>
<gene>
    <name evidence="2" type="primary">ga24747</name>
    <name evidence="2" type="ORF">PR202_ga24747</name>
</gene>
<keyword evidence="3" id="KW-1185">Reference proteome</keyword>
<protein>
    <recommendedName>
        <fullName evidence="1">HAT C-terminal dimerisation domain-containing protein</fullName>
    </recommendedName>
</protein>
<dbReference type="Pfam" id="PF05699">
    <property type="entry name" value="Dimer_Tnp_hAT"/>
    <property type="match status" value="1"/>
</dbReference>
<name>A0AAV5D944_ELECO</name>
<reference evidence="2" key="1">
    <citation type="journal article" date="2018" name="DNA Res.">
        <title>Multiple hybrid de novo genome assembly of finger millet, an orphan allotetraploid crop.</title>
        <authorList>
            <person name="Hatakeyama M."/>
            <person name="Aluri S."/>
            <person name="Balachadran M.T."/>
            <person name="Sivarajan S.R."/>
            <person name="Patrignani A."/>
            <person name="Gruter S."/>
            <person name="Poveda L."/>
            <person name="Shimizu-Inatsugi R."/>
            <person name="Baeten J."/>
            <person name="Francoijs K.J."/>
            <person name="Nataraja K.N."/>
            <person name="Reddy Y.A.N."/>
            <person name="Phadnis S."/>
            <person name="Ravikumar R.L."/>
            <person name="Schlapbach R."/>
            <person name="Sreeman S.M."/>
            <person name="Shimizu K.K."/>
        </authorList>
    </citation>
    <scope>NUCLEOTIDE SEQUENCE</scope>
</reference>
<dbReference type="EMBL" id="BQKI01000013">
    <property type="protein sequence ID" value="GJN06963.1"/>
    <property type="molecule type" value="Genomic_DNA"/>
</dbReference>
<feature type="domain" description="HAT C-terminal dimerisation" evidence="1">
    <location>
        <begin position="173"/>
        <end position="247"/>
    </location>
</feature>
<evidence type="ECO:0000259" key="1">
    <source>
        <dbReference type="Pfam" id="PF05699"/>
    </source>
</evidence>